<evidence type="ECO:0000313" key="2">
    <source>
        <dbReference type="EMBL" id="MFC5861078.1"/>
    </source>
</evidence>
<dbReference type="Proteomes" id="UP001596091">
    <property type="component" value="Unassembled WGS sequence"/>
</dbReference>
<dbReference type="InterPro" id="IPR027417">
    <property type="entry name" value="P-loop_NTPase"/>
</dbReference>
<organism evidence="2 3">
    <name type="scientific">Acidicapsa dinghuensis</name>
    <dbReference type="NCBI Taxonomy" id="2218256"/>
    <lineage>
        <taxon>Bacteria</taxon>
        <taxon>Pseudomonadati</taxon>
        <taxon>Acidobacteriota</taxon>
        <taxon>Terriglobia</taxon>
        <taxon>Terriglobales</taxon>
        <taxon>Acidobacteriaceae</taxon>
        <taxon>Acidicapsa</taxon>
    </lineage>
</organism>
<accession>A0ABW1EAJ4</accession>
<dbReference type="EMBL" id="JBHSPH010000001">
    <property type="protein sequence ID" value="MFC5861078.1"/>
    <property type="molecule type" value="Genomic_DNA"/>
</dbReference>
<dbReference type="RefSeq" id="WP_263334486.1">
    <property type="nucleotide sequence ID" value="NZ_JAGSYH010000002.1"/>
</dbReference>
<reference evidence="3" key="1">
    <citation type="journal article" date="2019" name="Int. J. Syst. Evol. Microbiol.">
        <title>The Global Catalogue of Microorganisms (GCM) 10K type strain sequencing project: providing services to taxonomists for standard genome sequencing and annotation.</title>
        <authorList>
            <consortium name="The Broad Institute Genomics Platform"/>
            <consortium name="The Broad Institute Genome Sequencing Center for Infectious Disease"/>
            <person name="Wu L."/>
            <person name="Ma J."/>
        </authorList>
    </citation>
    <scope>NUCLEOTIDE SEQUENCE [LARGE SCALE GENOMIC DNA]</scope>
    <source>
        <strain evidence="3">JCM 4087</strain>
    </source>
</reference>
<dbReference type="InterPro" id="IPR006437">
    <property type="entry name" value="Phage_terminase_lsu"/>
</dbReference>
<dbReference type="InterPro" id="IPR052380">
    <property type="entry name" value="Viral_DNA_packaging_terminase"/>
</dbReference>
<dbReference type="Gene3D" id="3.30.420.280">
    <property type="match status" value="1"/>
</dbReference>
<dbReference type="PANTHER" id="PTHR39184">
    <property type="match status" value="1"/>
</dbReference>
<evidence type="ECO:0000259" key="1">
    <source>
        <dbReference type="Pfam" id="PF04466"/>
    </source>
</evidence>
<evidence type="ECO:0000313" key="3">
    <source>
        <dbReference type="Proteomes" id="UP001596091"/>
    </source>
</evidence>
<dbReference type="Gene3D" id="3.40.50.300">
    <property type="entry name" value="P-loop containing nucleotide triphosphate hydrolases"/>
    <property type="match status" value="1"/>
</dbReference>
<keyword evidence="3" id="KW-1185">Reference proteome</keyword>
<gene>
    <name evidence="2" type="ORF">ACFPT7_02100</name>
</gene>
<sequence length="425" mass="48364">MNVEIPECAGFLFEPARFKVMWGGRGGVKSWSIARALLVLARSRKLRIGCARETMKSIDDSVHQLLQDQIAALGMQDFFFPLKKMIRARNGSTFTYHGLRDRSVHNIKSLEAVDILWAEEAQNVTKNSWNTVVPTIRKPGSEIWASFNPVLATDETYQRFVVHPPKGAVVVQTSYRDNPYLSDELKQDMEDLKARDPDEFEHVYEGVCRPAVQGAVYKEQLIAAEKANRITSVPYDASRPVDTFWDLGFGDNVSIWFAQSIGFEFRLIDFVSDSLKDVSFYLKELGKRDYVYGKAFLPHDARAKTLAAGGRSVQQLVEAGGYRVRIVPQLSLVDGMAAVRAIFNRCWFDAEKCAEGIQALKHYRYEKDEQMSDAKHEVFKREPMHDWASHPADAFRYFAVSIREPEREKARVEAQAPPVRVGVWS</sequence>
<name>A0ABW1EAJ4_9BACT</name>
<dbReference type="PANTHER" id="PTHR39184:SF1">
    <property type="entry name" value="PBSX PHAGE TERMINASE LARGE SUBUNIT"/>
    <property type="match status" value="1"/>
</dbReference>
<dbReference type="InterPro" id="IPR035412">
    <property type="entry name" value="Terminase_L_N"/>
</dbReference>
<protein>
    <submittedName>
        <fullName evidence="2">PBSX family phage terminase large subunit</fullName>
    </submittedName>
</protein>
<comment type="caution">
    <text evidence="2">The sequence shown here is derived from an EMBL/GenBank/DDBJ whole genome shotgun (WGS) entry which is preliminary data.</text>
</comment>
<dbReference type="Pfam" id="PF04466">
    <property type="entry name" value="Terminase_3"/>
    <property type="match status" value="1"/>
</dbReference>
<feature type="domain" description="Phage terminase large subunit N-terminal" evidence="1">
    <location>
        <begin position="17"/>
        <end position="206"/>
    </location>
</feature>
<dbReference type="NCBIfam" id="TIGR01547">
    <property type="entry name" value="phage_term_2"/>
    <property type="match status" value="1"/>
</dbReference>
<proteinExistence type="predicted"/>